<evidence type="ECO:0000313" key="3">
    <source>
        <dbReference type="EMBL" id="UUI73444.1"/>
    </source>
</evidence>
<proteinExistence type="predicted"/>
<sequence>MTTSREPATPHDERSPVTAAAPAGRSGFHERLWPGPLGWAAVVTFAAVLGAAFLPVDTLLSLVVGVLALLGGLAAAVLTTPRVEVERGTLRAGTAHIPVRLLAAPRVLDRAALRTELGPALDARAFACLRSWIGTAVRVEVRDPQDPTPYWIVSTRRPADLVAALGGTRVETPPTTKAGHPEG</sequence>
<evidence type="ECO:0000256" key="1">
    <source>
        <dbReference type="SAM" id="MobiDB-lite"/>
    </source>
</evidence>
<name>A0ABY5KSM4_9CELL</name>
<dbReference type="Proteomes" id="UP001316384">
    <property type="component" value="Chromosome"/>
</dbReference>
<dbReference type="Pfam" id="PF11292">
    <property type="entry name" value="DUF3093"/>
    <property type="match status" value="1"/>
</dbReference>
<keyword evidence="2" id="KW-1133">Transmembrane helix</keyword>
<dbReference type="EMBL" id="CP101987">
    <property type="protein sequence ID" value="UUI73444.1"/>
    <property type="molecule type" value="Genomic_DNA"/>
</dbReference>
<gene>
    <name evidence="3" type="ORF">NP048_08465</name>
</gene>
<keyword evidence="2" id="KW-0472">Membrane</keyword>
<feature type="transmembrane region" description="Helical" evidence="2">
    <location>
        <begin position="59"/>
        <end position="78"/>
    </location>
</feature>
<keyword evidence="2" id="KW-0812">Transmembrane</keyword>
<reference evidence="3 4" key="1">
    <citation type="submission" date="2022-07" db="EMBL/GenBank/DDBJ databases">
        <title>Novel species in genus cellulomonas.</title>
        <authorList>
            <person name="Ye L."/>
        </authorList>
    </citation>
    <scope>NUCLEOTIDE SEQUENCE [LARGE SCALE GENOMIC DNA]</scope>
    <source>
        <strain evidence="4">zg-B89</strain>
    </source>
</reference>
<keyword evidence="4" id="KW-1185">Reference proteome</keyword>
<organism evidence="3 4">
    <name type="scientific">Cellulomonas xiejunii</name>
    <dbReference type="NCBI Taxonomy" id="2968083"/>
    <lineage>
        <taxon>Bacteria</taxon>
        <taxon>Bacillati</taxon>
        <taxon>Actinomycetota</taxon>
        <taxon>Actinomycetes</taxon>
        <taxon>Micrococcales</taxon>
        <taxon>Cellulomonadaceae</taxon>
        <taxon>Cellulomonas</taxon>
    </lineage>
</organism>
<evidence type="ECO:0000256" key="2">
    <source>
        <dbReference type="SAM" id="Phobius"/>
    </source>
</evidence>
<feature type="region of interest" description="Disordered" evidence="1">
    <location>
        <begin position="1"/>
        <end position="23"/>
    </location>
</feature>
<accession>A0ABY5KSM4</accession>
<evidence type="ECO:0000313" key="4">
    <source>
        <dbReference type="Proteomes" id="UP001316384"/>
    </source>
</evidence>
<feature type="transmembrane region" description="Helical" evidence="2">
    <location>
        <begin position="32"/>
        <end position="53"/>
    </location>
</feature>
<protein>
    <submittedName>
        <fullName evidence="3">DUF3093 domain-containing protein</fullName>
    </submittedName>
</protein>
<dbReference type="RefSeq" id="WP_227578557.1">
    <property type="nucleotide sequence ID" value="NZ_CP101987.1"/>
</dbReference>
<dbReference type="InterPro" id="IPR021443">
    <property type="entry name" value="DUF3093"/>
</dbReference>